<feature type="transmembrane region" description="Helical" evidence="1">
    <location>
        <begin position="107"/>
        <end position="124"/>
    </location>
</feature>
<organism evidence="2 3">
    <name type="scientific">Brassica cretica</name>
    <name type="common">Mustard</name>
    <dbReference type="NCBI Taxonomy" id="69181"/>
    <lineage>
        <taxon>Eukaryota</taxon>
        <taxon>Viridiplantae</taxon>
        <taxon>Streptophyta</taxon>
        <taxon>Embryophyta</taxon>
        <taxon>Tracheophyta</taxon>
        <taxon>Spermatophyta</taxon>
        <taxon>Magnoliopsida</taxon>
        <taxon>eudicotyledons</taxon>
        <taxon>Gunneridae</taxon>
        <taxon>Pentapetalae</taxon>
        <taxon>rosids</taxon>
        <taxon>malvids</taxon>
        <taxon>Brassicales</taxon>
        <taxon>Brassicaceae</taxon>
        <taxon>Brassiceae</taxon>
        <taxon>Brassica</taxon>
    </lineage>
</organism>
<evidence type="ECO:0000256" key="1">
    <source>
        <dbReference type="SAM" id="Phobius"/>
    </source>
</evidence>
<keyword evidence="3" id="KW-1185">Reference proteome</keyword>
<comment type="caution">
    <text evidence="2">The sequence shown here is derived from an EMBL/GenBank/DDBJ whole genome shotgun (WGS) entry which is preliminary data.</text>
</comment>
<keyword evidence="1" id="KW-1133">Transmembrane helix</keyword>
<evidence type="ECO:0000313" key="2">
    <source>
        <dbReference type="EMBL" id="KAF3604921.1"/>
    </source>
</evidence>
<accession>A0ABQ7EPF6</accession>
<reference evidence="2 3" key="1">
    <citation type="journal article" date="2020" name="BMC Genomics">
        <title>Intraspecific diversification of the crop wild relative Brassica cretica Lam. using demographic model selection.</title>
        <authorList>
            <person name="Kioukis A."/>
            <person name="Michalopoulou V.A."/>
            <person name="Briers L."/>
            <person name="Pirintsos S."/>
            <person name="Studholme D.J."/>
            <person name="Pavlidis P."/>
            <person name="Sarris P.F."/>
        </authorList>
    </citation>
    <scope>NUCLEOTIDE SEQUENCE [LARGE SCALE GENOMIC DNA]</scope>
    <source>
        <strain evidence="3">cv. PFS-1207/04</strain>
    </source>
</reference>
<feature type="transmembrane region" description="Helical" evidence="1">
    <location>
        <begin position="155"/>
        <end position="174"/>
    </location>
</feature>
<keyword evidence="1" id="KW-0812">Transmembrane</keyword>
<proteinExistence type="predicted"/>
<keyword evidence="1" id="KW-0472">Membrane</keyword>
<dbReference type="Proteomes" id="UP000266723">
    <property type="component" value="Unassembled WGS sequence"/>
</dbReference>
<gene>
    <name evidence="2" type="ORF">DY000_02046308</name>
</gene>
<protein>
    <submittedName>
        <fullName evidence="2">Uncharacterized protein</fullName>
    </submittedName>
</protein>
<sequence>MLGKKIEGVDLVHAGQTQPVPAQTTSSVIPQTQPQTPITATSSPIAFDITALLDAQPVHADQTQPVPAQTTSPVIAKSCFQIEIERSLESSCNVNLREKVIAFWEKFLLFLCMVCLAFDMLFMLTPVVDGRRFCLTTDIHLFLAFCVIEKFLDIFYMLPLFIVLIPSGGLFGALQPTYIQCFLSRYPHPSQTSKSLQWCI</sequence>
<evidence type="ECO:0000313" key="3">
    <source>
        <dbReference type="Proteomes" id="UP000266723"/>
    </source>
</evidence>
<name>A0ABQ7EPF6_BRACR</name>
<dbReference type="EMBL" id="QGKV02000297">
    <property type="protein sequence ID" value="KAF3604921.1"/>
    <property type="molecule type" value="Genomic_DNA"/>
</dbReference>